<evidence type="ECO:0000313" key="1">
    <source>
        <dbReference type="EMBL" id="KAE8547334.1"/>
    </source>
</evidence>
<evidence type="ECO:0008006" key="3">
    <source>
        <dbReference type="Google" id="ProtNLM"/>
    </source>
</evidence>
<dbReference type="InterPro" id="IPR025906">
    <property type="entry name" value="YjfB_motility"/>
</dbReference>
<comment type="caution">
    <text evidence="1">The sequence shown here is derived from an EMBL/GenBank/DDBJ whole genome shotgun (WGS) entry which is preliminary data.</text>
</comment>
<gene>
    <name evidence="1" type="ORF">F6453_0226</name>
</gene>
<dbReference type="AlphaFoldDB" id="A0A833JSH4"/>
<dbReference type="Pfam" id="PF14070">
    <property type="entry name" value="YjfB_motility"/>
    <property type="match status" value="1"/>
</dbReference>
<protein>
    <recommendedName>
        <fullName evidence="3">Motility protein</fullName>
    </recommendedName>
</protein>
<name>A0A833JSH4_MARNT</name>
<dbReference type="Proteomes" id="UP000469950">
    <property type="component" value="Unassembled WGS sequence"/>
</dbReference>
<dbReference type="RefSeq" id="WP_189383313.1">
    <property type="nucleotide sequence ID" value="NZ_CAJXYA010000186.1"/>
</dbReference>
<proteinExistence type="predicted"/>
<organism evidence="1 2">
    <name type="scientific">Marinobacter nauticus</name>
    <name type="common">Marinobacter hydrocarbonoclasticus</name>
    <name type="synonym">Marinobacter aquaeolei</name>
    <dbReference type="NCBI Taxonomy" id="2743"/>
    <lineage>
        <taxon>Bacteria</taxon>
        <taxon>Pseudomonadati</taxon>
        <taxon>Pseudomonadota</taxon>
        <taxon>Gammaproteobacteria</taxon>
        <taxon>Pseudomonadales</taxon>
        <taxon>Marinobacteraceae</taxon>
        <taxon>Marinobacter</taxon>
    </lineage>
</organism>
<accession>A0A833JSH4</accession>
<sequence>MSDIAGIASSYTQLKQQRVQEQAELAVLKKSMDIAQQGALQLLEGLTETSVATAGANPSDNVGSMIDVRA</sequence>
<reference evidence="1 2" key="1">
    <citation type="submission" date="2019-10" db="EMBL/GenBank/DDBJ databases">
        <title>Draft genome sequence of Marinobacter hydrocarbonoclasticus NCT7M from the microbiome of the marine copepod.</title>
        <authorList>
            <person name="Nuttall R."/>
            <person name="Sharma G."/>
            <person name="Moisander P."/>
        </authorList>
    </citation>
    <scope>NUCLEOTIDE SEQUENCE [LARGE SCALE GENOMIC DNA]</scope>
    <source>
        <strain evidence="1 2">NCT7M</strain>
    </source>
</reference>
<dbReference type="EMBL" id="WBMP01000001">
    <property type="protein sequence ID" value="KAE8547334.1"/>
    <property type="molecule type" value="Genomic_DNA"/>
</dbReference>
<evidence type="ECO:0000313" key="2">
    <source>
        <dbReference type="Proteomes" id="UP000469950"/>
    </source>
</evidence>